<evidence type="ECO:0000313" key="20">
    <source>
        <dbReference type="RefSeq" id="XP_060672267.1"/>
    </source>
</evidence>
<dbReference type="Pfam" id="PF12796">
    <property type="entry name" value="Ank_2"/>
    <property type="match status" value="2"/>
</dbReference>
<evidence type="ECO:0000313" key="9">
    <source>
        <dbReference type="RefSeq" id="XP_060672255.1"/>
    </source>
</evidence>
<proteinExistence type="predicted"/>
<dbReference type="RefSeq" id="XP_060672268.1">
    <property type="nucleotide sequence ID" value="XM_060816285.1"/>
</dbReference>
<dbReference type="RefSeq" id="XP_060672256.1">
    <property type="nucleotide sequence ID" value="XM_060816273.1"/>
</dbReference>
<dbReference type="RefSeq" id="XP_060672252.1">
    <property type="nucleotide sequence ID" value="XM_060816269.1"/>
</dbReference>
<evidence type="ECO:0000313" key="23">
    <source>
        <dbReference type="RefSeq" id="XP_060672270.1"/>
    </source>
</evidence>
<dbReference type="SMART" id="SM00248">
    <property type="entry name" value="ANK"/>
    <property type="match status" value="8"/>
</dbReference>
<dbReference type="RefSeq" id="XP_060672251.1">
    <property type="nucleotide sequence ID" value="XM_060816268.1"/>
</dbReference>
<dbReference type="PANTHER" id="PTHR24186:SF50">
    <property type="entry name" value="ANKYRIN REPEAT-CONTAINING PROTEIN ITN1-LIKE ISOFORM X1"/>
    <property type="match status" value="1"/>
</dbReference>
<dbReference type="RefSeq" id="XP_060672255.1">
    <property type="nucleotide sequence ID" value="XM_060816272.1"/>
</dbReference>
<dbReference type="RefSeq" id="XP_060672273.1">
    <property type="nucleotide sequence ID" value="XM_060816290.1"/>
</dbReference>
<feature type="repeat" description="ANK" evidence="3">
    <location>
        <begin position="110"/>
        <end position="135"/>
    </location>
</feature>
<dbReference type="InterPro" id="IPR002110">
    <property type="entry name" value="Ankyrin_rpt"/>
</dbReference>
<dbReference type="RefSeq" id="XP_060672260.1">
    <property type="nucleotide sequence ID" value="XM_060816277.1"/>
</dbReference>
<evidence type="ECO:0000313" key="14">
    <source>
        <dbReference type="RefSeq" id="XP_060672260.1"/>
    </source>
</evidence>
<dbReference type="PROSITE" id="PS50297">
    <property type="entry name" value="ANK_REP_REGION"/>
    <property type="match status" value="5"/>
</dbReference>
<evidence type="ECO:0000313" key="33">
    <source>
        <dbReference type="RefSeq" id="XP_060672280.1"/>
    </source>
</evidence>
<evidence type="ECO:0000313" key="19">
    <source>
        <dbReference type="RefSeq" id="XP_060672266.1"/>
    </source>
</evidence>
<evidence type="ECO:0000256" key="3">
    <source>
        <dbReference type="PROSITE-ProRule" id="PRU00023"/>
    </source>
</evidence>
<dbReference type="RefSeq" id="XP_060672269.1">
    <property type="nucleotide sequence ID" value="XM_060816286.1"/>
</dbReference>
<evidence type="ECO:0000313" key="5">
    <source>
        <dbReference type="RefSeq" id="XP_060672250.1"/>
    </source>
</evidence>
<dbReference type="RefSeq" id="XP_060672263.1">
    <property type="nucleotide sequence ID" value="XM_060816280.1"/>
</dbReference>
<dbReference type="RefSeq" id="XP_060672254.1">
    <property type="nucleotide sequence ID" value="XM_060816271.1"/>
</dbReference>
<feature type="repeat" description="ANK" evidence="3">
    <location>
        <begin position="257"/>
        <end position="282"/>
    </location>
</feature>
<dbReference type="Proteomes" id="UP001652623">
    <property type="component" value="Chromosome 4"/>
</dbReference>
<feature type="repeat" description="ANK" evidence="3">
    <location>
        <begin position="67"/>
        <end position="99"/>
    </location>
</feature>
<dbReference type="RefSeq" id="XP_060672262.1">
    <property type="nucleotide sequence ID" value="XM_060816279.1"/>
</dbReference>
<evidence type="ECO:0000313" key="15">
    <source>
        <dbReference type="RefSeq" id="XP_060672261.1"/>
    </source>
</evidence>
<dbReference type="RefSeq" id="XP_060672265.1">
    <property type="nucleotide sequence ID" value="XM_060816282.1"/>
</dbReference>
<evidence type="ECO:0000256" key="2">
    <source>
        <dbReference type="ARBA" id="ARBA00023043"/>
    </source>
</evidence>
<dbReference type="Pfam" id="PF13637">
    <property type="entry name" value="Ank_4"/>
    <property type="match status" value="1"/>
</dbReference>
<dbReference type="Gene3D" id="1.25.40.20">
    <property type="entry name" value="Ankyrin repeat-containing domain"/>
    <property type="match status" value="1"/>
</dbReference>
<dbReference type="PROSITE" id="PS50088">
    <property type="entry name" value="ANK_REPEAT"/>
    <property type="match status" value="5"/>
</dbReference>
<gene>
    <name evidence="5 6 7 8 9 10 11 12 13 14 15 16 17 18 19 20 21 22 23 24 25 26 27 28 29 30 31 32 33 34 35" type="primary">LOC112491338</name>
</gene>
<dbReference type="RefSeq" id="XP_060672280.1">
    <property type="nucleotide sequence ID" value="XM_060816297.1"/>
</dbReference>
<dbReference type="RefSeq" id="XP_060672261.1">
    <property type="nucleotide sequence ID" value="XM_060816278.1"/>
</dbReference>
<evidence type="ECO:0000256" key="1">
    <source>
        <dbReference type="ARBA" id="ARBA00022737"/>
    </source>
</evidence>
<dbReference type="RefSeq" id="XP_060672250.1">
    <property type="nucleotide sequence ID" value="XM_060816267.1"/>
</dbReference>
<dbReference type="RefSeq" id="XP_060672277.1">
    <property type="nucleotide sequence ID" value="XM_060816294.1"/>
</dbReference>
<dbReference type="RefSeq" id="XP_060672282.1">
    <property type="nucleotide sequence ID" value="XM_060816299.1"/>
</dbReference>
<keyword evidence="4" id="KW-1185">Reference proteome</keyword>
<evidence type="ECO:0000313" key="12">
    <source>
        <dbReference type="RefSeq" id="XP_060672258.1"/>
    </source>
</evidence>
<evidence type="ECO:0000313" key="16">
    <source>
        <dbReference type="RefSeq" id="XP_060672262.1"/>
    </source>
</evidence>
<dbReference type="RefSeq" id="XP_060672270.1">
    <property type="nucleotide sequence ID" value="XM_060816287.1"/>
</dbReference>
<evidence type="ECO:0000313" key="32">
    <source>
        <dbReference type="RefSeq" id="XP_060672279.1"/>
    </source>
</evidence>
<dbReference type="GeneID" id="112491338"/>
<protein>
    <submittedName>
        <fullName evidence="5 6">Uncharacterized protein LOC112491338 isoform X1</fullName>
    </submittedName>
</protein>
<dbReference type="RefSeq" id="XP_060672266.1">
    <property type="nucleotide sequence ID" value="XM_060816283.1"/>
</dbReference>
<accession>A0ABM4A6B8</accession>
<sequence>MDRMVFEAAASGDESLIQALEEEGIDIHQVTPQTNTILHIAVRFNQKGVSKGVLRLNPSLLHQVNADGDSPLHIAAKIGNKDMVEVLIGGLMDIENQQAADLLRTRNLKEKDTALHVAVKNGHFDVAKLLMEKDAGLLDLVNDANESPVFLAVERGFLNIAQHILQHFPSSPCCGSNDMNALHAAVIRAHKARMFEYRAPDLSLEKFRRLLSSYLLHAGDQCINIGYRKGYQPTQMDIMHLLLEKGGHGLAGKKDVLGWTPLHCAAHLGHLEATQLLLQNSSTRIAYLQDNEGMSALHIAAKQGRVNVMEKIINHKPDACDLVDNRGWNPLHVAIENTKLNAVRFILKKPRLESLINAVDNEGNTPLHLAAGRNKYSIITILVNDIRVHKKTQNHNFQKPIDLIRTNPNIGELFKASGLNHDA</sequence>
<dbReference type="RefSeq" id="XP_060672267.1">
    <property type="nucleotide sequence ID" value="XM_060816284.1"/>
</dbReference>
<evidence type="ECO:0000313" key="4">
    <source>
        <dbReference type="Proteomes" id="UP001652623"/>
    </source>
</evidence>
<evidence type="ECO:0000313" key="28">
    <source>
        <dbReference type="RefSeq" id="XP_060672275.1"/>
    </source>
</evidence>
<dbReference type="RefSeq" id="XP_060672271.1">
    <property type="nucleotide sequence ID" value="XM_060816288.1"/>
</dbReference>
<dbReference type="RefSeq" id="XP_060672281.1">
    <property type="nucleotide sequence ID" value="XM_060816298.1"/>
</dbReference>
<dbReference type="InterPro" id="IPR036770">
    <property type="entry name" value="Ankyrin_rpt-contain_sf"/>
</dbReference>
<evidence type="ECO:0000313" key="24">
    <source>
        <dbReference type="RefSeq" id="XP_060672271.1"/>
    </source>
</evidence>
<feature type="repeat" description="ANK" evidence="3">
    <location>
        <begin position="292"/>
        <end position="318"/>
    </location>
</feature>
<evidence type="ECO:0000313" key="34">
    <source>
        <dbReference type="RefSeq" id="XP_060672281.1"/>
    </source>
</evidence>
<evidence type="ECO:0000313" key="25">
    <source>
        <dbReference type="RefSeq" id="XP_060672272.1"/>
    </source>
</evidence>
<evidence type="ECO:0000313" key="29">
    <source>
        <dbReference type="RefSeq" id="XP_060672276.1"/>
    </source>
</evidence>
<evidence type="ECO:0000313" key="6">
    <source>
        <dbReference type="RefSeq" id="XP_060672251.1"/>
    </source>
</evidence>
<evidence type="ECO:0000313" key="30">
    <source>
        <dbReference type="RefSeq" id="XP_060672277.1"/>
    </source>
</evidence>
<keyword evidence="2 3" id="KW-0040">ANK repeat</keyword>
<keyword evidence="1" id="KW-0677">Repeat</keyword>
<evidence type="ECO:0000313" key="17">
    <source>
        <dbReference type="RefSeq" id="XP_060672263.1"/>
    </source>
</evidence>
<reference evidence="5 6" key="1">
    <citation type="submission" date="2025-05" db="UniProtKB">
        <authorList>
            <consortium name="RefSeq"/>
        </authorList>
    </citation>
    <scope>IDENTIFICATION</scope>
    <source>
        <tissue evidence="5 6">Seedling</tissue>
    </source>
</reference>
<evidence type="ECO:0000313" key="27">
    <source>
        <dbReference type="RefSeq" id="XP_060672274.1"/>
    </source>
</evidence>
<dbReference type="RefSeq" id="XP_060672257.1">
    <property type="nucleotide sequence ID" value="XM_060816274.1"/>
</dbReference>
<evidence type="ECO:0000313" key="18">
    <source>
        <dbReference type="RefSeq" id="XP_060672265.1"/>
    </source>
</evidence>
<organism evidence="4 33">
    <name type="scientific">Ziziphus jujuba</name>
    <name type="common">Chinese jujube</name>
    <name type="synonym">Ziziphus sativa</name>
    <dbReference type="NCBI Taxonomy" id="326968"/>
    <lineage>
        <taxon>Eukaryota</taxon>
        <taxon>Viridiplantae</taxon>
        <taxon>Streptophyta</taxon>
        <taxon>Embryophyta</taxon>
        <taxon>Tracheophyta</taxon>
        <taxon>Spermatophyta</taxon>
        <taxon>Magnoliopsida</taxon>
        <taxon>eudicotyledons</taxon>
        <taxon>Gunneridae</taxon>
        <taxon>Pentapetalae</taxon>
        <taxon>rosids</taxon>
        <taxon>fabids</taxon>
        <taxon>Rosales</taxon>
        <taxon>Rhamnaceae</taxon>
        <taxon>Paliureae</taxon>
        <taxon>Ziziphus</taxon>
    </lineage>
</organism>
<dbReference type="SUPFAM" id="SSF48403">
    <property type="entry name" value="Ankyrin repeat"/>
    <property type="match status" value="2"/>
</dbReference>
<dbReference type="RefSeq" id="XP_060672279.1">
    <property type="nucleotide sequence ID" value="XM_060816296.1"/>
</dbReference>
<evidence type="ECO:0000313" key="13">
    <source>
        <dbReference type="RefSeq" id="XP_060672259.1"/>
    </source>
</evidence>
<dbReference type="RefSeq" id="XP_060672274.1">
    <property type="nucleotide sequence ID" value="XM_060816291.1"/>
</dbReference>
<evidence type="ECO:0000313" key="26">
    <source>
        <dbReference type="RefSeq" id="XP_060672273.1"/>
    </source>
</evidence>
<evidence type="ECO:0000313" key="21">
    <source>
        <dbReference type="RefSeq" id="XP_060672268.1"/>
    </source>
</evidence>
<evidence type="ECO:0000313" key="8">
    <source>
        <dbReference type="RefSeq" id="XP_060672254.1"/>
    </source>
</evidence>
<dbReference type="PANTHER" id="PTHR24186">
    <property type="entry name" value="PROTEIN PHOSPHATASE 1 REGULATORY SUBUNIT"/>
    <property type="match status" value="1"/>
</dbReference>
<dbReference type="RefSeq" id="XP_060672272.1">
    <property type="nucleotide sequence ID" value="XM_060816289.1"/>
</dbReference>
<evidence type="ECO:0000313" key="35">
    <source>
        <dbReference type="RefSeq" id="XP_060672282.1"/>
    </source>
</evidence>
<dbReference type="RefSeq" id="XP_060672259.1">
    <property type="nucleotide sequence ID" value="XM_060816276.1"/>
</dbReference>
<evidence type="ECO:0000313" key="10">
    <source>
        <dbReference type="RefSeq" id="XP_060672256.1"/>
    </source>
</evidence>
<evidence type="ECO:0000313" key="11">
    <source>
        <dbReference type="RefSeq" id="XP_060672257.1"/>
    </source>
</evidence>
<feature type="repeat" description="ANK" evidence="3">
    <location>
        <begin position="362"/>
        <end position="384"/>
    </location>
</feature>
<dbReference type="RefSeq" id="XP_060672278.1">
    <property type="nucleotide sequence ID" value="XM_060816295.1"/>
</dbReference>
<dbReference type="RefSeq" id="XP_060672275.1">
    <property type="nucleotide sequence ID" value="XM_060816292.1"/>
</dbReference>
<evidence type="ECO:0000313" key="7">
    <source>
        <dbReference type="RefSeq" id="XP_060672252.1"/>
    </source>
</evidence>
<evidence type="ECO:0000313" key="22">
    <source>
        <dbReference type="RefSeq" id="XP_060672269.1"/>
    </source>
</evidence>
<evidence type="ECO:0000313" key="31">
    <source>
        <dbReference type="RefSeq" id="XP_060672278.1"/>
    </source>
</evidence>
<dbReference type="RefSeq" id="XP_060672276.1">
    <property type="nucleotide sequence ID" value="XM_060816293.1"/>
</dbReference>
<name>A0ABM4A6B8_ZIZJJ</name>
<dbReference type="RefSeq" id="XP_060672258.1">
    <property type="nucleotide sequence ID" value="XM_060816275.1"/>
</dbReference>